<dbReference type="Proteomes" id="UP000683360">
    <property type="component" value="Unassembled WGS sequence"/>
</dbReference>
<proteinExistence type="predicted"/>
<keyword evidence="2" id="KW-1185">Reference proteome</keyword>
<organism evidence="1 2">
    <name type="scientific">Mytilus edulis</name>
    <name type="common">Blue mussel</name>
    <dbReference type="NCBI Taxonomy" id="6550"/>
    <lineage>
        <taxon>Eukaryota</taxon>
        <taxon>Metazoa</taxon>
        <taxon>Spiralia</taxon>
        <taxon>Lophotrochozoa</taxon>
        <taxon>Mollusca</taxon>
        <taxon>Bivalvia</taxon>
        <taxon>Autobranchia</taxon>
        <taxon>Pteriomorphia</taxon>
        <taxon>Mytilida</taxon>
        <taxon>Mytiloidea</taxon>
        <taxon>Mytilidae</taxon>
        <taxon>Mytilinae</taxon>
        <taxon>Mytilus</taxon>
    </lineage>
</organism>
<gene>
    <name evidence="1" type="ORF">MEDL_17155</name>
</gene>
<evidence type="ECO:0000313" key="2">
    <source>
        <dbReference type="Proteomes" id="UP000683360"/>
    </source>
</evidence>
<name>A0A8S3R6E7_MYTED</name>
<evidence type="ECO:0000313" key="1">
    <source>
        <dbReference type="EMBL" id="CAG2202579.1"/>
    </source>
</evidence>
<sequence>MCDIIPNYMYPPYKSSVQVDSEICIQLQSVSTVTRGLGYWKVNNGILNEQENHENKRLLLKMKLECLNNVPKLVGVAWEEVGFFFLQFFNVNDQSGKQVIVNPLTMTSCVGSHFECGIWSGYRSHHTSTDVIITLDRNQNLNVWDRYSTEILHESKQSHATCVAHLDGHVATGSEHCVHIH</sequence>
<accession>A0A8S3R6E7</accession>
<protein>
    <submittedName>
        <fullName evidence="1">Uncharacterized protein</fullName>
    </submittedName>
</protein>
<dbReference type="AlphaFoldDB" id="A0A8S3R6E7"/>
<dbReference type="EMBL" id="CAJPWZ010000892">
    <property type="protein sequence ID" value="CAG2202579.1"/>
    <property type="molecule type" value="Genomic_DNA"/>
</dbReference>
<reference evidence="1" key="1">
    <citation type="submission" date="2021-03" db="EMBL/GenBank/DDBJ databases">
        <authorList>
            <person name="Bekaert M."/>
        </authorList>
    </citation>
    <scope>NUCLEOTIDE SEQUENCE</scope>
</reference>
<comment type="caution">
    <text evidence="1">The sequence shown here is derived from an EMBL/GenBank/DDBJ whole genome shotgun (WGS) entry which is preliminary data.</text>
</comment>